<protein>
    <submittedName>
        <fullName evidence="1">Uncharacterized protein</fullName>
    </submittedName>
</protein>
<organism evidence="1 2">
    <name type="scientific">Reticulomyxa filosa</name>
    <dbReference type="NCBI Taxonomy" id="46433"/>
    <lineage>
        <taxon>Eukaryota</taxon>
        <taxon>Sar</taxon>
        <taxon>Rhizaria</taxon>
        <taxon>Retaria</taxon>
        <taxon>Foraminifera</taxon>
        <taxon>Monothalamids</taxon>
        <taxon>Reticulomyxidae</taxon>
        <taxon>Reticulomyxa</taxon>
    </lineage>
</organism>
<accession>X6M2Z9</accession>
<gene>
    <name evidence="1" type="ORF">RFI_29384</name>
</gene>
<evidence type="ECO:0000313" key="1">
    <source>
        <dbReference type="EMBL" id="ETO08006.1"/>
    </source>
</evidence>
<evidence type="ECO:0000313" key="2">
    <source>
        <dbReference type="Proteomes" id="UP000023152"/>
    </source>
</evidence>
<proteinExistence type="predicted"/>
<dbReference type="Proteomes" id="UP000023152">
    <property type="component" value="Unassembled WGS sequence"/>
</dbReference>
<name>X6M2Z9_RETFI</name>
<reference evidence="1 2" key="1">
    <citation type="journal article" date="2013" name="Curr. Biol.">
        <title>The Genome of the Foraminiferan Reticulomyxa filosa.</title>
        <authorList>
            <person name="Glockner G."/>
            <person name="Hulsmann N."/>
            <person name="Schleicher M."/>
            <person name="Noegel A.A."/>
            <person name="Eichinger L."/>
            <person name="Gallinger C."/>
            <person name="Pawlowski J."/>
            <person name="Sierra R."/>
            <person name="Euteneuer U."/>
            <person name="Pillet L."/>
            <person name="Moustafa A."/>
            <person name="Platzer M."/>
            <person name="Groth M."/>
            <person name="Szafranski K."/>
            <person name="Schliwa M."/>
        </authorList>
    </citation>
    <scope>NUCLEOTIDE SEQUENCE [LARGE SCALE GENOMIC DNA]</scope>
</reference>
<dbReference type="EMBL" id="ASPP01025449">
    <property type="protein sequence ID" value="ETO08006.1"/>
    <property type="molecule type" value="Genomic_DNA"/>
</dbReference>
<sequence>MLWKELQKRWKIKTKKCYNLSRNFFGQGQNNCAKVFKGFHLMRNGQTKPKMTLHELNTNTQKRYLCLTYFIFRRKKKFGNVKNFFFQKKKKREVKNFLMNYVHINGKNNIMVCACYCCATLEKKEKVEHKRVIIEKCEQHILNASLCYQSKQQAFVANKTTSNLLRSNLLTL</sequence>
<keyword evidence="2" id="KW-1185">Reference proteome</keyword>
<comment type="caution">
    <text evidence="1">The sequence shown here is derived from an EMBL/GenBank/DDBJ whole genome shotgun (WGS) entry which is preliminary data.</text>
</comment>
<dbReference type="AlphaFoldDB" id="X6M2Z9"/>